<evidence type="ECO:0000256" key="5">
    <source>
        <dbReference type="ARBA" id="ARBA00023136"/>
    </source>
</evidence>
<dbReference type="PROSITE" id="PS00610">
    <property type="entry name" value="NA_NEUROTRAN_SYMP_1"/>
    <property type="match status" value="1"/>
</dbReference>
<dbReference type="GO" id="GO:0006865">
    <property type="term" value="P:amino acid transport"/>
    <property type="evidence" value="ECO:0007669"/>
    <property type="project" value="TreeGrafter"/>
</dbReference>
<feature type="transmembrane region" description="Helical" evidence="10">
    <location>
        <begin position="156"/>
        <end position="187"/>
    </location>
</feature>
<feature type="binding site" evidence="7">
    <location>
        <position position="326"/>
    </location>
    <ligand>
        <name>Na(+)</name>
        <dbReference type="ChEBI" id="CHEBI:29101"/>
        <label>1</label>
    </ligand>
</feature>
<evidence type="ECO:0000256" key="6">
    <source>
        <dbReference type="ARBA" id="ARBA00023180"/>
    </source>
</evidence>
<feature type="transmembrane region" description="Helical" evidence="10">
    <location>
        <begin position="270"/>
        <end position="290"/>
    </location>
</feature>
<feature type="region of interest" description="Disordered" evidence="9">
    <location>
        <begin position="20"/>
        <end position="41"/>
    </location>
</feature>
<name>A0AAE0SR40_9BIVA</name>
<feature type="transmembrane region" description="Helical" evidence="10">
    <location>
        <begin position="441"/>
        <end position="462"/>
    </location>
</feature>
<keyword evidence="7" id="KW-0479">Metal-binding</keyword>
<evidence type="ECO:0000256" key="7">
    <source>
        <dbReference type="PIRSR" id="PIRSR600175-1"/>
    </source>
</evidence>
<dbReference type="EMBL" id="JAEAOA010000434">
    <property type="protein sequence ID" value="KAK3596646.1"/>
    <property type="molecule type" value="Genomic_DNA"/>
</dbReference>
<feature type="binding site" evidence="7">
    <location>
        <position position="93"/>
    </location>
    <ligand>
        <name>Na(+)</name>
        <dbReference type="ChEBI" id="CHEBI:29101"/>
        <label>1</label>
    </ligand>
</feature>
<evidence type="ECO:0000256" key="3">
    <source>
        <dbReference type="ARBA" id="ARBA00022692"/>
    </source>
</evidence>
<reference evidence="11" key="1">
    <citation type="journal article" date="2021" name="Genome Biol. Evol.">
        <title>A High-Quality Reference Genome for a Parasitic Bivalve with Doubly Uniparental Inheritance (Bivalvia: Unionida).</title>
        <authorList>
            <person name="Smith C.H."/>
        </authorList>
    </citation>
    <scope>NUCLEOTIDE SEQUENCE</scope>
    <source>
        <strain evidence="11">CHS0354</strain>
    </source>
</reference>
<feature type="binding site" evidence="7">
    <location>
        <position position="457"/>
    </location>
    <ligand>
        <name>Na(+)</name>
        <dbReference type="ChEBI" id="CHEBI:29101"/>
        <label>1</label>
    </ligand>
</feature>
<dbReference type="Pfam" id="PF00209">
    <property type="entry name" value="SNF"/>
    <property type="match status" value="1"/>
</dbReference>
<keyword evidence="4 10" id="KW-1133">Transmembrane helix</keyword>
<evidence type="ECO:0000256" key="10">
    <source>
        <dbReference type="SAM" id="Phobius"/>
    </source>
</evidence>
<reference evidence="11" key="3">
    <citation type="submission" date="2023-05" db="EMBL/GenBank/DDBJ databases">
        <authorList>
            <person name="Smith C.H."/>
        </authorList>
    </citation>
    <scope>NUCLEOTIDE SEQUENCE</scope>
    <source>
        <strain evidence="11">CHS0354</strain>
        <tissue evidence="11">Mantle</tissue>
    </source>
</reference>
<dbReference type="PRINTS" id="PR01206">
    <property type="entry name" value="ORPHTRNSPORT"/>
</dbReference>
<keyword evidence="6" id="KW-0325">Glycoprotein</keyword>
<feature type="transmembrane region" description="Helical" evidence="10">
    <location>
        <begin position="323"/>
        <end position="340"/>
    </location>
</feature>
<comment type="subcellular location">
    <subcellularLocation>
        <location evidence="1">Membrane</location>
        <topology evidence="1">Multi-pass membrane protein</topology>
    </subcellularLocation>
</comment>
<feature type="transmembrane region" description="Helical" evidence="10">
    <location>
        <begin position="352"/>
        <end position="373"/>
    </location>
</feature>
<dbReference type="GO" id="GO:0005886">
    <property type="term" value="C:plasma membrane"/>
    <property type="evidence" value="ECO:0007669"/>
    <property type="project" value="InterPro"/>
</dbReference>
<organism evidence="11 12">
    <name type="scientific">Potamilus streckersoni</name>
    <dbReference type="NCBI Taxonomy" id="2493646"/>
    <lineage>
        <taxon>Eukaryota</taxon>
        <taxon>Metazoa</taxon>
        <taxon>Spiralia</taxon>
        <taxon>Lophotrochozoa</taxon>
        <taxon>Mollusca</taxon>
        <taxon>Bivalvia</taxon>
        <taxon>Autobranchia</taxon>
        <taxon>Heteroconchia</taxon>
        <taxon>Palaeoheterodonta</taxon>
        <taxon>Unionida</taxon>
        <taxon>Unionoidea</taxon>
        <taxon>Unionidae</taxon>
        <taxon>Ambleminae</taxon>
        <taxon>Lampsilini</taxon>
        <taxon>Potamilus</taxon>
    </lineage>
</organism>
<dbReference type="InterPro" id="IPR000175">
    <property type="entry name" value="Na/ntran_symport"/>
</dbReference>
<dbReference type="InterPro" id="IPR002438">
    <property type="entry name" value="Neutral_aa_SLC6"/>
</dbReference>
<dbReference type="GO" id="GO:0015293">
    <property type="term" value="F:symporter activity"/>
    <property type="evidence" value="ECO:0007669"/>
    <property type="project" value="UniProtKB-KW"/>
</dbReference>
<dbReference type="PROSITE" id="PS50267">
    <property type="entry name" value="NA_NEUROTRAN_SYMP_3"/>
    <property type="match status" value="1"/>
</dbReference>
<keyword evidence="3 8" id="KW-0812">Transmembrane</keyword>
<dbReference type="NCBIfam" id="NF037979">
    <property type="entry name" value="Na_transp"/>
    <property type="match status" value="1"/>
</dbReference>
<feature type="binding site" evidence="7">
    <location>
        <position position="453"/>
    </location>
    <ligand>
        <name>Na(+)</name>
        <dbReference type="ChEBI" id="CHEBI:29101"/>
        <label>1</label>
    </ligand>
</feature>
<evidence type="ECO:0000256" key="9">
    <source>
        <dbReference type="SAM" id="MobiDB-lite"/>
    </source>
</evidence>
<evidence type="ECO:0000256" key="4">
    <source>
        <dbReference type="ARBA" id="ARBA00022989"/>
    </source>
</evidence>
<dbReference type="SUPFAM" id="SSF161070">
    <property type="entry name" value="SNF-like"/>
    <property type="match status" value="1"/>
</dbReference>
<dbReference type="InterPro" id="IPR037272">
    <property type="entry name" value="SNS_sf"/>
</dbReference>
<feature type="binding site" evidence="7">
    <location>
        <position position="95"/>
    </location>
    <ligand>
        <name>Na(+)</name>
        <dbReference type="ChEBI" id="CHEBI:29101"/>
        <label>1</label>
    </ligand>
</feature>
<feature type="binding site" evidence="7">
    <location>
        <position position="456"/>
    </location>
    <ligand>
        <name>Na(+)</name>
        <dbReference type="ChEBI" id="CHEBI:29101"/>
        <label>1</label>
    </ligand>
</feature>
<keyword evidence="7" id="KW-0915">Sodium</keyword>
<feature type="transmembrane region" description="Helical" evidence="10">
    <location>
        <begin position="241"/>
        <end position="261"/>
    </location>
</feature>
<sequence>MARKGTEKIELNNLLPSNSLNEQVAHTDDKETLTLPSPPSSYGSTLGSSLSIAPEASTANLLKIDLEQKLNRHTGEERETWDNRAQFLLSLIGYAVGLGNVWRFPYLTQKNGGGAFLIPYAIMIAVEGIPLFYLELAVGQRLRKGAIGSWNQISPYLVGIGIASAIVSFNVALYYNTIMAWCLIYLVQSFMNPLPWSTCPMETVGNVTIVNEECQRSGPTTYFWYRETLQIAPSIDSPSVINWKLAVALLFAWLMVFLCVIKGIKSSGKVVYVTATFPYLVLIIFFFRGVTLKGFDKGLEHLFVPEWKRLFDPVVWLDAATQIFYSFGLAFGCLIAFASYNPVRSNFVKEAIIVSIADFVTSIFTAIVVFSILGYKATMAYEDCLDKQGSSANITLGKPVPLVAHNSTCNFKSFIEDSAVGTGMAFIVFTEAINQFPVAQLWSILFFLMLVTLGIDSLFGTLEGAITSINDLMLFPRVRKEIICSAVCLVSYFVALCFATSTGPYVFDLFDSYCANIPLLLIALSECVVISYKYGLQRFSDDIELMIGVRPNYFWMFCWRFAGPVAMLVIFIASLIEMFNKGSVYGVWDSNLGITVTKQLPWWCQLIAALLILSSVIFIPVMAFVKYFRLIEWKEEVAAFFPAETLAEERNIVPHESTFIERHLFGFAR</sequence>
<feature type="transmembrane region" description="Helical" evidence="10">
    <location>
        <begin position="87"/>
        <end position="105"/>
    </location>
</feature>
<feature type="binding site" evidence="7">
    <location>
        <position position="100"/>
    </location>
    <ligand>
        <name>Na(+)</name>
        <dbReference type="ChEBI" id="CHEBI:29101"/>
        <label>1</label>
    </ligand>
</feature>
<evidence type="ECO:0000256" key="1">
    <source>
        <dbReference type="ARBA" id="ARBA00004141"/>
    </source>
</evidence>
<evidence type="ECO:0000256" key="8">
    <source>
        <dbReference type="RuleBase" id="RU003732"/>
    </source>
</evidence>
<dbReference type="AlphaFoldDB" id="A0AAE0SR40"/>
<protein>
    <recommendedName>
        <fullName evidence="8">Transporter</fullName>
    </recommendedName>
</protein>
<dbReference type="GO" id="GO:0035725">
    <property type="term" value="P:sodium ion transmembrane transport"/>
    <property type="evidence" value="ECO:0007669"/>
    <property type="project" value="TreeGrafter"/>
</dbReference>
<dbReference type="PRINTS" id="PR00176">
    <property type="entry name" value="NANEUSMPORT"/>
</dbReference>
<feature type="transmembrane region" description="Helical" evidence="10">
    <location>
        <begin position="482"/>
        <end position="507"/>
    </location>
</feature>
<evidence type="ECO:0000256" key="2">
    <source>
        <dbReference type="ARBA" id="ARBA00022448"/>
    </source>
</evidence>
<dbReference type="GO" id="GO:0046872">
    <property type="term" value="F:metal ion binding"/>
    <property type="evidence" value="ECO:0007669"/>
    <property type="project" value="UniProtKB-KW"/>
</dbReference>
<keyword evidence="2 8" id="KW-0813">Transport</keyword>
<comment type="similarity">
    <text evidence="8">Belongs to the sodium:neurotransmitter symporter (SNF) (TC 2.A.22) family.</text>
</comment>
<feature type="transmembrane region" description="Helical" evidence="10">
    <location>
        <begin position="117"/>
        <end position="136"/>
    </location>
</feature>
<evidence type="ECO:0000313" key="12">
    <source>
        <dbReference type="Proteomes" id="UP001195483"/>
    </source>
</evidence>
<feature type="binding site" evidence="7">
    <location>
        <position position="96"/>
    </location>
    <ligand>
        <name>Na(+)</name>
        <dbReference type="ChEBI" id="CHEBI:29101"/>
        <label>1</label>
    </ligand>
</feature>
<comment type="caution">
    <text evidence="11">The sequence shown here is derived from an EMBL/GenBank/DDBJ whole genome shotgun (WGS) entry which is preliminary data.</text>
</comment>
<keyword evidence="12" id="KW-1185">Reference proteome</keyword>
<keyword evidence="8" id="KW-0769">Symport</keyword>
<feature type="transmembrane region" description="Helical" evidence="10">
    <location>
        <begin position="513"/>
        <end position="532"/>
    </location>
</feature>
<feature type="transmembrane region" description="Helical" evidence="10">
    <location>
        <begin position="553"/>
        <end position="580"/>
    </location>
</feature>
<proteinExistence type="inferred from homology"/>
<dbReference type="PANTHER" id="PTHR11616:SF182">
    <property type="entry name" value="TRANSPORTER"/>
    <property type="match status" value="1"/>
</dbReference>
<gene>
    <name evidence="11" type="ORF">CHS0354_006195</name>
</gene>
<keyword evidence="5 10" id="KW-0472">Membrane</keyword>
<accession>A0AAE0SR40</accession>
<dbReference type="PANTHER" id="PTHR11616">
    <property type="entry name" value="SODIUM/CHLORIDE DEPENDENT TRANSPORTER"/>
    <property type="match status" value="1"/>
</dbReference>
<dbReference type="Proteomes" id="UP001195483">
    <property type="component" value="Unassembled WGS sequence"/>
</dbReference>
<reference evidence="11" key="2">
    <citation type="journal article" date="2021" name="Genome Biol. Evol.">
        <title>Developing a high-quality reference genome for a parasitic bivalve with doubly uniparental inheritance (Bivalvia: Unionida).</title>
        <authorList>
            <person name="Smith C.H."/>
        </authorList>
    </citation>
    <scope>NUCLEOTIDE SEQUENCE</scope>
    <source>
        <strain evidence="11">CHS0354</strain>
        <tissue evidence="11">Mantle</tissue>
    </source>
</reference>
<feature type="transmembrane region" description="Helical" evidence="10">
    <location>
        <begin position="600"/>
        <end position="625"/>
    </location>
</feature>
<evidence type="ECO:0000313" key="11">
    <source>
        <dbReference type="EMBL" id="KAK3596646.1"/>
    </source>
</evidence>